<feature type="transmembrane region" description="Helical" evidence="8">
    <location>
        <begin position="224"/>
        <end position="242"/>
    </location>
</feature>
<evidence type="ECO:0000256" key="4">
    <source>
        <dbReference type="ARBA" id="ARBA00022692"/>
    </source>
</evidence>
<keyword evidence="5 8" id="KW-1133">Transmembrane helix</keyword>
<evidence type="ECO:0000256" key="1">
    <source>
        <dbReference type="ARBA" id="ARBA00004141"/>
    </source>
</evidence>
<gene>
    <name evidence="9" type="ORF">SAMN05192542_11070</name>
</gene>
<feature type="transmembrane region" description="Helical" evidence="8">
    <location>
        <begin position="360"/>
        <end position="377"/>
    </location>
</feature>
<protein>
    <submittedName>
        <fullName evidence="9">Solute:Na+ symporter, SSS family</fullName>
    </submittedName>
</protein>
<dbReference type="STRING" id="416943.SAMN05445871_6335"/>
<keyword evidence="3" id="KW-0813">Transport</keyword>
<evidence type="ECO:0000256" key="3">
    <source>
        <dbReference type="ARBA" id="ARBA00022448"/>
    </source>
</evidence>
<accession>A0A1H7RL39</accession>
<evidence type="ECO:0000256" key="5">
    <source>
        <dbReference type="ARBA" id="ARBA00022989"/>
    </source>
</evidence>
<dbReference type="AlphaFoldDB" id="A0A1H7RL39"/>
<evidence type="ECO:0000256" key="7">
    <source>
        <dbReference type="RuleBase" id="RU362091"/>
    </source>
</evidence>
<keyword evidence="10" id="KW-1185">Reference proteome</keyword>
<dbReference type="GO" id="GO:0022857">
    <property type="term" value="F:transmembrane transporter activity"/>
    <property type="evidence" value="ECO:0007669"/>
    <property type="project" value="InterPro"/>
</dbReference>
<dbReference type="OrthoDB" id="9789704at2"/>
<organism evidence="9 10">
    <name type="scientific">Paraburkholderia caballeronis</name>
    <dbReference type="NCBI Taxonomy" id="416943"/>
    <lineage>
        <taxon>Bacteria</taxon>
        <taxon>Pseudomonadati</taxon>
        <taxon>Pseudomonadota</taxon>
        <taxon>Betaproteobacteria</taxon>
        <taxon>Burkholderiales</taxon>
        <taxon>Burkholderiaceae</taxon>
        <taxon>Paraburkholderia</taxon>
    </lineage>
</organism>
<keyword evidence="6 8" id="KW-0472">Membrane</keyword>
<reference evidence="10" key="1">
    <citation type="submission" date="2016-10" db="EMBL/GenBank/DDBJ databases">
        <authorList>
            <person name="Varghese N."/>
            <person name="Submissions S."/>
        </authorList>
    </citation>
    <scope>NUCLEOTIDE SEQUENCE [LARGE SCALE GENOMIC DNA]</scope>
    <source>
        <strain evidence="10">LMG 26416</strain>
    </source>
</reference>
<feature type="transmembrane region" description="Helical" evidence="8">
    <location>
        <begin position="263"/>
        <end position="286"/>
    </location>
</feature>
<evidence type="ECO:0000256" key="8">
    <source>
        <dbReference type="SAM" id="Phobius"/>
    </source>
</evidence>
<dbReference type="Proteomes" id="UP000199120">
    <property type="component" value="Unassembled WGS sequence"/>
</dbReference>
<feature type="transmembrane region" description="Helical" evidence="8">
    <location>
        <begin position="154"/>
        <end position="177"/>
    </location>
</feature>
<evidence type="ECO:0000256" key="2">
    <source>
        <dbReference type="ARBA" id="ARBA00006434"/>
    </source>
</evidence>
<feature type="transmembrane region" description="Helical" evidence="8">
    <location>
        <begin position="306"/>
        <end position="339"/>
    </location>
</feature>
<dbReference type="InterPro" id="IPR038377">
    <property type="entry name" value="Na/Glc_symporter_sf"/>
</dbReference>
<dbReference type="PROSITE" id="PS50283">
    <property type="entry name" value="NA_SOLUT_SYMP_3"/>
    <property type="match status" value="1"/>
</dbReference>
<dbReference type="PANTHER" id="PTHR48086">
    <property type="entry name" value="SODIUM/PROLINE SYMPORTER-RELATED"/>
    <property type="match status" value="1"/>
</dbReference>
<feature type="transmembrane region" description="Helical" evidence="8">
    <location>
        <begin position="436"/>
        <end position="458"/>
    </location>
</feature>
<feature type="transmembrane region" description="Helical" evidence="8">
    <location>
        <begin position="383"/>
        <end position="405"/>
    </location>
</feature>
<evidence type="ECO:0000313" key="9">
    <source>
        <dbReference type="EMBL" id="SEL60872.1"/>
    </source>
</evidence>
<feature type="transmembrane region" description="Helical" evidence="8">
    <location>
        <begin position="44"/>
        <end position="68"/>
    </location>
</feature>
<comment type="similarity">
    <text evidence="2 7">Belongs to the sodium:solute symporter (SSF) (TC 2.A.21) family.</text>
</comment>
<feature type="transmembrane region" description="Helical" evidence="8">
    <location>
        <begin position="6"/>
        <end position="24"/>
    </location>
</feature>
<dbReference type="EMBL" id="FOAJ01000010">
    <property type="protein sequence ID" value="SEL60872.1"/>
    <property type="molecule type" value="Genomic_DNA"/>
</dbReference>
<sequence>MKNEIFLTGFISYVVLMVVISAILSRRQKSGVEFLLGGRSFPLFLTLGSTVATMVGTGSSIGAVGFAYKNGWAGVLYGLGGAVGILLLAWMFAPIRKFQFMTMSEELSYYVGANRIVKNVSAVLMLIASLGWLGSHILGGGLYLAWIAHIDLTLAKVLIAAGFAAYVVIGGYTAMVWTDTLQAIVLFIGFVLIAFFSVTLAGGLGHIQAQMDPAAVTFLALDKIGPLHALSLSVVVAVGVLATPSYRQRIYAGRDAGTVRRSFLISGVLYLFFSLLPAVIGMAAHALDPKLPNADFAFPFLASQVLPVWLGLIVLTAGMSSTLSTSSADSVAAVSILLVDIRSMLTRRQPDPRKAVAHSRIALVAVIGVALLLALPSSDIISYITKMIATVLSGLFACGVLGRFWPRFTWQGALATLVSASGTSLAVMAVPSWSSFWGNPCIPSVVAAFAAGVVVSLVTPPVRVTSEEALALLAQERKQMEGAQLVH</sequence>
<name>A0A1H7RL39_9BURK</name>
<feature type="transmembrane region" description="Helical" evidence="8">
    <location>
        <begin position="184"/>
        <end position="204"/>
    </location>
</feature>
<evidence type="ECO:0000313" key="10">
    <source>
        <dbReference type="Proteomes" id="UP000199120"/>
    </source>
</evidence>
<dbReference type="PANTHER" id="PTHR48086:SF7">
    <property type="entry name" value="SODIUM-SOLUTE SYMPORTER-RELATED"/>
    <property type="match status" value="1"/>
</dbReference>
<comment type="subcellular location">
    <subcellularLocation>
        <location evidence="1">Membrane</location>
        <topology evidence="1">Multi-pass membrane protein</topology>
    </subcellularLocation>
</comment>
<feature type="transmembrane region" description="Helical" evidence="8">
    <location>
        <begin position="123"/>
        <end position="148"/>
    </location>
</feature>
<dbReference type="Pfam" id="PF00474">
    <property type="entry name" value="SSF"/>
    <property type="match status" value="1"/>
</dbReference>
<keyword evidence="4 8" id="KW-0812">Transmembrane</keyword>
<feature type="transmembrane region" description="Helical" evidence="8">
    <location>
        <begin position="74"/>
        <end position="93"/>
    </location>
</feature>
<evidence type="ECO:0000256" key="6">
    <source>
        <dbReference type="ARBA" id="ARBA00023136"/>
    </source>
</evidence>
<proteinExistence type="inferred from homology"/>
<dbReference type="InterPro" id="IPR001734">
    <property type="entry name" value="Na/solute_symporter"/>
</dbReference>
<dbReference type="GO" id="GO:0005886">
    <property type="term" value="C:plasma membrane"/>
    <property type="evidence" value="ECO:0007669"/>
    <property type="project" value="TreeGrafter"/>
</dbReference>
<dbReference type="RefSeq" id="WP_090553082.1">
    <property type="nucleotide sequence ID" value="NZ_FNSR01000003.1"/>
</dbReference>
<dbReference type="InterPro" id="IPR050277">
    <property type="entry name" value="Sodium:Solute_Symporter"/>
</dbReference>
<dbReference type="Gene3D" id="1.20.1730.10">
    <property type="entry name" value="Sodium/glucose cotransporter"/>
    <property type="match status" value="1"/>
</dbReference>
<dbReference type="CDD" id="cd10322">
    <property type="entry name" value="SLC5sbd"/>
    <property type="match status" value="1"/>
</dbReference>
<feature type="transmembrane region" description="Helical" evidence="8">
    <location>
        <begin position="412"/>
        <end position="430"/>
    </location>
</feature>